<sequence length="156" mass="19029">MPVRKSREDFLLKDNSYDACKVVKENFKLLEKKYNLFYDLSLKLKQIINNKDGQSVLNIIKKRQELITQIERLEKNINNYLYKYDLSESEFESDKENIKLYIEKNLKINKKLHKKLKHAKNDILQKYFTIRKKKKIKSGYEKNQVKLHRRIIDKKY</sequence>
<keyword evidence="1" id="KW-0175">Coiled coil</keyword>
<name>B8CYT2_HALOH</name>
<evidence type="ECO:0000256" key="1">
    <source>
        <dbReference type="SAM" id="Coils"/>
    </source>
</evidence>
<protein>
    <submittedName>
        <fullName evidence="2">Uncharacterized protein</fullName>
    </submittedName>
</protein>
<reference evidence="2 3" key="1">
    <citation type="journal article" date="2009" name="PLoS ONE">
        <title>Genome analysis of the anaerobic thermohalophilic bacterium Halothermothrix orenii.</title>
        <authorList>
            <person name="Mavromatis K."/>
            <person name="Ivanova N."/>
            <person name="Anderson I."/>
            <person name="Lykidis A."/>
            <person name="Hooper S.D."/>
            <person name="Sun H."/>
            <person name="Kunin V."/>
            <person name="Lapidus A."/>
            <person name="Hugenholtz P."/>
            <person name="Patel B."/>
            <person name="Kyrpides N.C."/>
        </authorList>
    </citation>
    <scope>NUCLEOTIDE SEQUENCE [LARGE SCALE GENOMIC DNA]</scope>
    <source>
        <strain evidence="3">H 168 / OCM 544 / DSM 9562</strain>
    </source>
</reference>
<dbReference type="KEGG" id="hor:Hore_17020"/>
<keyword evidence="3" id="KW-1185">Reference proteome</keyword>
<dbReference type="HOGENOM" id="CLU_1684132_0_0_9"/>
<gene>
    <name evidence="2" type="ordered locus">Hore_17020</name>
</gene>
<proteinExistence type="predicted"/>
<dbReference type="AlphaFoldDB" id="B8CYT2"/>
<organism evidence="2 3">
    <name type="scientific">Halothermothrix orenii (strain H 168 / OCM 544 / DSM 9562)</name>
    <dbReference type="NCBI Taxonomy" id="373903"/>
    <lineage>
        <taxon>Bacteria</taxon>
        <taxon>Bacillati</taxon>
        <taxon>Bacillota</taxon>
        <taxon>Clostridia</taxon>
        <taxon>Halanaerobiales</taxon>
        <taxon>Halothermotrichaceae</taxon>
        <taxon>Halothermothrix</taxon>
    </lineage>
</organism>
<dbReference type="Proteomes" id="UP000000719">
    <property type="component" value="Chromosome"/>
</dbReference>
<evidence type="ECO:0000313" key="3">
    <source>
        <dbReference type="Proteomes" id="UP000000719"/>
    </source>
</evidence>
<accession>B8CYT2</accession>
<feature type="coiled-coil region" evidence="1">
    <location>
        <begin position="56"/>
        <end position="90"/>
    </location>
</feature>
<evidence type="ECO:0000313" key="2">
    <source>
        <dbReference type="EMBL" id="ACL70451.1"/>
    </source>
</evidence>
<dbReference type="STRING" id="373903.Hore_17020"/>
<dbReference type="EMBL" id="CP001098">
    <property type="protein sequence ID" value="ACL70451.1"/>
    <property type="molecule type" value="Genomic_DNA"/>
</dbReference>